<evidence type="ECO:0000259" key="17">
    <source>
        <dbReference type="Pfam" id="PF08264"/>
    </source>
</evidence>
<evidence type="ECO:0000256" key="12">
    <source>
        <dbReference type="ARBA" id="ARBA00023146"/>
    </source>
</evidence>
<dbReference type="GO" id="GO:0006428">
    <property type="term" value="P:isoleucyl-tRNA aminoacylation"/>
    <property type="evidence" value="ECO:0007669"/>
    <property type="project" value="UniProtKB-UniRule"/>
</dbReference>
<keyword evidence="8 15" id="KW-0547">Nucleotide-binding</keyword>
<dbReference type="Proteomes" id="UP000230758">
    <property type="component" value="Unassembled WGS sequence"/>
</dbReference>
<dbReference type="Gene3D" id="1.10.730.10">
    <property type="entry name" value="Isoleucyl-tRNA Synthetase, Domain 1"/>
    <property type="match status" value="1"/>
</dbReference>
<evidence type="ECO:0000313" key="19">
    <source>
        <dbReference type="Proteomes" id="UP000230758"/>
    </source>
</evidence>
<dbReference type="EMBL" id="PFXF01000017">
    <property type="protein sequence ID" value="PJA32918.1"/>
    <property type="molecule type" value="Genomic_DNA"/>
</dbReference>
<evidence type="ECO:0000256" key="7">
    <source>
        <dbReference type="ARBA" id="ARBA00022723"/>
    </source>
</evidence>
<dbReference type="GO" id="GO:0000049">
    <property type="term" value="F:tRNA binding"/>
    <property type="evidence" value="ECO:0007669"/>
    <property type="project" value="InterPro"/>
</dbReference>
<dbReference type="PANTHER" id="PTHR42780:SF1">
    <property type="entry name" value="ISOLEUCINE--TRNA LIGASE, CYTOPLASMIC"/>
    <property type="match status" value="1"/>
</dbReference>
<dbReference type="InterPro" id="IPR033709">
    <property type="entry name" value="Anticodon_Ile_ABEc"/>
</dbReference>
<comment type="cofactor">
    <cofactor evidence="1 15">
        <name>Zn(2+)</name>
        <dbReference type="ChEBI" id="CHEBI:29105"/>
    </cofactor>
</comment>
<dbReference type="AlphaFoldDB" id="A0A2M7WSE2"/>
<comment type="catalytic activity">
    <reaction evidence="14 15">
        <text>tRNA(Ile) + L-isoleucine + ATP = L-isoleucyl-tRNA(Ile) + AMP + diphosphate</text>
        <dbReference type="Rhea" id="RHEA:11060"/>
        <dbReference type="Rhea" id="RHEA-COMP:9666"/>
        <dbReference type="Rhea" id="RHEA-COMP:9695"/>
        <dbReference type="ChEBI" id="CHEBI:30616"/>
        <dbReference type="ChEBI" id="CHEBI:33019"/>
        <dbReference type="ChEBI" id="CHEBI:58045"/>
        <dbReference type="ChEBI" id="CHEBI:78442"/>
        <dbReference type="ChEBI" id="CHEBI:78528"/>
        <dbReference type="ChEBI" id="CHEBI:456215"/>
        <dbReference type="EC" id="6.1.1.5"/>
    </reaction>
</comment>
<name>A0A2M7WSE2_9BACT</name>
<keyword evidence="6 15" id="KW-0436">Ligase</keyword>
<evidence type="ECO:0000256" key="9">
    <source>
        <dbReference type="ARBA" id="ARBA00022833"/>
    </source>
</evidence>
<evidence type="ECO:0000256" key="10">
    <source>
        <dbReference type="ARBA" id="ARBA00022840"/>
    </source>
</evidence>
<dbReference type="SUPFAM" id="SSF50677">
    <property type="entry name" value="ValRS/IleRS/LeuRS editing domain"/>
    <property type="match status" value="1"/>
</dbReference>
<evidence type="ECO:0000256" key="8">
    <source>
        <dbReference type="ARBA" id="ARBA00022741"/>
    </source>
</evidence>
<dbReference type="InterPro" id="IPR013155">
    <property type="entry name" value="M/V/L/I-tRNA-synth_anticd-bd"/>
</dbReference>
<dbReference type="Gene3D" id="3.90.740.10">
    <property type="entry name" value="Valyl/Leucyl/Isoleucyl-tRNA synthetase, editing domain"/>
    <property type="match status" value="1"/>
</dbReference>
<dbReference type="Pfam" id="PF19302">
    <property type="entry name" value="DUF5915"/>
    <property type="match status" value="1"/>
</dbReference>
<dbReference type="InterPro" id="IPR009008">
    <property type="entry name" value="Val/Leu/Ile-tRNA-synth_edit"/>
</dbReference>
<evidence type="ECO:0000313" key="18">
    <source>
        <dbReference type="EMBL" id="PJA32918.1"/>
    </source>
</evidence>
<feature type="short sequence motif" description="'KMSKS' region" evidence="15">
    <location>
        <begin position="782"/>
        <end position="786"/>
    </location>
</feature>
<keyword evidence="10 15" id="KW-0067">ATP-binding</keyword>
<dbReference type="Pfam" id="PF08264">
    <property type="entry name" value="Anticodon_1"/>
    <property type="match status" value="1"/>
</dbReference>
<dbReference type="Pfam" id="PF00300">
    <property type="entry name" value="His_Phos_1"/>
    <property type="match status" value="1"/>
</dbReference>
<comment type="domain">
    <text evidence="15">IleRS has two distinct active sites: one for aminoacylation and one for editing. The misactivated valine is translocated from the active site to the editing site, which sterically excludes the correctly activated isoleucine. The single editing site contains two valyl binding pockets, one specific for each substrate (Val-AMP or Val-tRNA(Ile)).</text>
</comment>
<protein>
    <recommendedName>
        <fullName evidence="15">Isoleucine--tRNA ligase</fullName>
        <ecNumber evidence="15">6.1.1.5</ecNumber>
    </recommendedName>
    <alternativeName>
        <fullName evidence="15">Isoleucyl-tRNA synthetase</fullName>
        <shortName evidence="15">IleRS</shortName>
    </alternativeName>
</protein>
<organism evidence="18 19">
    <name type="scientific">Candidatus Zambryskibacteria bacterium CG_4_9_14_3_um_filter_42_15</name>
    <dbReference type="NCBI Taxonomy" id="1975112"/>
    <lineage>
        <taxon>Bacteria</taxon>
        <taxon>Candidatus Zambryskiibacteriota</taxon>
    </lineage>
</organism>
<evidence type="ECO:0000256" key="3">
    <source>
        <dbReference type="ARBA" id="ARBA00007078"/>
    </source>
</evidence>
<comment type="similarity">
    <text evidence="3 15">Belongs to the class-I aminoacyl-tRNA synthetase family. IleS type 2 subfamily.</text>
</comment>
<feature type="domain" description="Methionyl/Valyl/Leucyl/Isoleucyl-tRNA synthetase anticodon-binding" evidence="17">
    <location>
        <begin position="866"/>
        <end position="1006"/>
    </location>
</feature>
<reference evidence="19" key="1">
    <citation type="submission" date="2017-09" db="EMBL/GenBank/DDBJ databases">
        <title>Depth-based differentiation of microbial function through sediment-hosted aquifers and enrichment of novel symbionts in the deep terrestrial subsurface.</title>
        <authorList>
            <person name="Probst A.J."/>
            <person name="Ladd B."/>
            <person name="Jarett J.K."/>
            <person name="Geller-Mcgrath D.E."/>
            <person name="Sieber C.M.K."/>
            <person name="Emerson J.B."/>
            <person name="Anantharaman K."/>
            <person name="Thomas B.C."/>
            <person name="Malmstrom R."/>
            <person name="Stieglmeier M."/>
            <person name="Klingl A."/>
            <person name="Woyke T."/>
            <person name="Ryan C.M."/>
            <person name="Banfield J.F."/>
        </authorList>
    </citation>
    <scope>NUCLEOTIDE SEQUENCE [LARGE SCALE GENOMIC DNA]</scope>
</reference>
<evidence type="ECO:0000256" key="11">
    <source>
        <dbReference type="ARBA" id="ARBA00022917"/>
    </source>
</evidence>
<evidence type="ECO:0000256" key="2">
    <source>
        <dbReference type="ARBA" id="ARBA00004496"/>
    </source>
</evidence>
<dbReference type="InterPro" id="IPR023586">
    <property type="entry name" value="Ile-tRNA-ligase_type2"/>
</dbReference>
<dbReference type="GO" id="GO:0008270">
    <property type="term" value="F:zinc ion binding"/>
    <property type="evidence" value="ECO:0007669"/>
    <property type="project" value="UniProtKB-UniRule"/>
</dbReference>
<dbReference type="SUPFAM" id="SSF52374">
    <property type="entry name" value="Nucleotidylyl transferase"/>
    <property type="match status" value="1"/>
</dbReference>
<evidence type="ECO:0000259" key="16">
    <source>
        <dbReference type="Pfam" id="PF00133"/>
    </source>
</evidence>
<dbReference type="GO" id="GO:0004822">
    <property type="term" value="F:isoleucine-tRNA ligase activity"/>
    <property type="evidence" value="ECO:0007669"/>
    <property type="project" value="UniProtKB-UniRule"/>
</dbReference>
<feature type="domain" description="Aminoacyl-tRNA synthetase class Ia" evidence="16">
    <location>
        <begin position="687"/>
        <end position="813"/>
    </location>
</feature>
<proteinExistence type="inferred from homology"/>
<dbReference type="InterPro" id="IPR029033">
    <property type="entry name" value="His_PPase_superfam"/>
</dbReference>
<feature type="short sequence motif" description="'HIGH' region" evidence="15">
    <location>
        <begin position="44"/>
        <end position="54"/>
    </location>
</feature>
<evidence type="ECO:0000256" key="4">
    <source>
        <dbReference type="ARBA" id="ARBA00011245"/>
    </source>
</evidence>
<dbReference type="GO" id="GO:0005524">
    <property type="term" value="F:ATP binding"/>
    <property type="evidence" value="ECO:0007669"/>
    <property type="project" value="UniProtKB-UniRule"/>
</dbReference>
<dbReference type="HAMAP" id="MF_02003">
    <property type="entry name" value="Ile_tRNA_synth_type2"/>
    <property type="match status" value="1"/>
</dbReference>
<evidence type="ECO:0000256" key="13">
    <source>
        <dbReference type="ARBA" id="ARBA00025217"/>
    </source>
</evidence>
<gene>
    <name evidence="15" type="primary">ileS</name>
    <name evidence="18" type="ORF">CO185_01260</name>
</gene>
<keyword evidence="7 15" id="KW-0479">Metal-binding</keyword>
<comment type="subcellular location">
    <subcellularLocation>
        <location evidence="2 15">Cytoplasm</location>
    </subcellularLocation>
</comment>
<dbReference type="GO" id="GO:0005737">
    <property type="term" value="C:cytoplasm"/>
    <property type="evidence" value="ECO:0007669"/>
    <property type="project" value="UniProtKB-SubCell"/>
</dbReference>
<dbReference type="Gene3D" id="3.40.50.1240">
    <property type="entry name" value="Phosphoglycerate mutase-like"/>
    <property type="match status" value="1"/>
</dbReference>
<comment type="function">
    <text evidence="13 15">Catalyzes the attachment of isoleucine to tRNA(Ile). As IleRS can inadvertently accommodate and process structurally similar amino acids such as valine, to avoid such errors it has two additional distinct tRNA(Ile)-dependent editing activities. One activity is designated as 'pretransfer' editing and involves the hydrolysis of activated Val-AMP. The other activity is designated 'posttransfer' editing and involves deacylation of mischarged Val-tRNA(Ile).</text>
</comment>
<dbReference type="SUPFAM" id="SSF53254">
    <property type="entry name" value="Phosphoglycerate mutase-like"/>
    <property type="match status" value="1"/>
</dbReference>
<comment type="caution">
    <text evidence="18">The sequence shown here is derived from an EMBL/GenBank/DDBJ whole genome shotgun (WGS) entry which is preliminary data.</text>
</comment>
<dbReference type="CDD" id="cd07067">
    <property type="entry name" value="HP_PGM_like"/>
    <property type="match status" value="1"/>
</dbReference>
<dbReference type="GO" id="GO:0002161">
    <property type="term" value="F:aminoacyl-tRNA deacylase activity"/>
    <property type="evidence" value="ECO:0007669"/>
    <property type="project" value="InterPro"/>
</dbReference>
<evidence type="ECO:0000256" key="6">
    <source>
        <dbReference type="ARBA" id="ARBA00022598"/>
    </source>
</evidence>
<dbReference type="PRINTS" id="PR00984">
    <property type="entry name" value="TRNASYNTHILE"/>
</dbReference>
<keyword evidence="9 15" id="KW-0862">Zinc</keyword>
<evidence type="ECO:0000256" key="14">
    <source>
        <dbReference type="ARBA" id="ARBA00048359"/>
    </source>
</evidence>
<evidence type="ECO:0000256" key="1">
    <source>
        <dbReference type="ARBA" id="ARBA00001947"/>
    </source>
</evidence>
<accession>A0A2M7WSE2</accession>
<dbReference type="InterPro" id="IPR002300">
    <property type="entry name" value="aa-tRNA-synth_Ia"/>
</dbReference>
<evidence type="ECO:0000256" key="15">
    <source>
        <dbReference type="HAMAP-Rule" id="MF_02003"/>
    </source>
</evidence>
<dbReference type="FunFam" id="3.40.50.620:FF:000063">
    <property type="entry name" value="Isoleucine--tRNA ligase"/>
    <property type="match status" value="1"/>
</dbReference>
<dbReference type="PANTHER" id="PTHR42780">
    <property type="entry name" value="SOLEUCYL-TRNA SYNTHETASE"/>
    <property type="match status" value="1"/>
</dbReference>
<dbReference type="EC" id="6.1.1.5" evidence="15"/>
<dbReference type="SUPFAM" id="SSF47323">
    <property type="entry name" value="Anticodon-binding domain of a subclass of class I aminoacyl-tRNA synthetases"/>
    <property type="match status" value="1"/>
</dbReference>
<comment type="subunit">
    <text evidence="4 15">Monomer.</text>
</comment>
<dbReference type="Pfam" id="PF00133">
    <property type="entry name" value="tRNA-synt_1"/>
    <property type="match status" value="2"/>
</dbReference>
<feature type="domain" description="Aminoacyl-tRNA synthetase class Ia" evidence="16">
    <location>
        <begin position="13"/>
        <end position="477"/>
    </location>
</feature>
<dbReference type="Gene3D" id="2.170.220.10">
    <property type="match status" value="1"/>
</dbReference>
<dbReference type="InterPro" id="IPR009080">
    <property type="entry name" value="tRNAsynth_Ia_anticodon-bd"/>
</dbReference>
<keyword evidence="11 15" id="KW-0648">Protein biosynthesis</keyword>
<evidence type="ECO:0000256" key="5">
    <source>
        <dbReference type="ARBA" id="ARBA00022490"/>
    </source>
</evidence>
<dbReference type="InterPro" id="IPR002301">
    <property type="entry name" value="Ile-tRNA-ligase"/>
</dbReference>
<sequence length="1108" mass="128835">MAEKSDRSEREEKILQFWKENKIFEKTLEKKSPKGDFIFYEGPPTANGRPAIHHLEARAFKDALPRYKTMRGFRVPRKAGWDTHGLPVELEVEKNLGLKSKKEIEQYGIAKFNKECRASVGKYISEWSKFTGRIGYWVNLDDAYFTYDNSYIETVWSILSHVEKRKLLYKDYKVVPWCPRCGTALSSHELAQGYKDVKDLSLYAKFKVVGEENTYFLAWTTTPWTLPGNVALAVGNDLDYVEIKVGEEILVLAKERLSIITEPYEIVAEHKGKEMVGMGYEPLYPFLNDKSDKSFKIYRADFVNTEEGTGIVHTAVMYGQDDFELGTKIGLPKYHLVDETGHFIAETDFLTGRFVRDEETAVEIIKDLAHRGLLFKKEKYEHSYPHCWRCKTPLIYYARDSWYIGMSQLRDKLVKENENINWEPKHIKEGRFGEWLREIKDWAISRERYWGTPLPIWQNADESKRLLVDSIDTLKKYTKSSGNKYFVMRHGGTEGNKKEIVSYKDEANDHLTGEGKEQVKKSAKKLKGKIDIIISSPFVRTRETAEIVAEITGLNSDDIIFDKRIQEINPGEYDGKSWPDYHDAMSKLGKNWFNASLGNSEPLSDCRKRVGESLYEIEEKYQGKNILFVTHGGPAWHFYINAGFFDPKNRTYSPSGKYVFVDDFKYFENAEIRELPFIPLPHNEDFEIDLHRPYIDEVVLEKDGEEYKRVKEVLDVWFDSGAMPFAQNPKNILYPADFISEAIDQTRGWFYTLHAIGVLMDKGAAYKNVICLGHLLDKEGKKMSKSIGNVVDPWEEIDKHGADALRFWMYSVNQPGESKNFDTFSVAEIARKVFNILDNIYAFYDLYRDRGLEKENFKLKNKHVLDEWILSKLNELIETSTSRLDDYQLLEPARAVREFLDNLSTWYLRRSRDRIKDGDKEAKQTLYFVLKEISKLVAPLTPLVAEDLYQKLRTDNDVESVHLEDWPEAQKINARIIENMVEVRKIVSIALEARSKANIKVRQPLSELKIRNNNLSEEFLGLIKEELNVKKVTIDKNLKEEVWLNTTLTPELEEEGLVREEIRAIQDMRKENGLKPSDVFKFKAPQGKEDFYDKHREEISLATNVELE</sequence>
<dbReference type="InterPro" id="IPR013078">
    <property type="entry name" value="His_Pase_superF_clade-1"/>
</dbReference>
<dbReference type="SMART" id="SM00855">
    <property type="entry name" value="PGAM"/>
    <property type="match status" value="1"/>
</dbReference>
<keyword evidence="5 15" id="KW-0963">Cytoplasm</keyword>
<feature type="binding site" evidence="15">
    <location>
        <position position="785"/>
    </location>
    <ligand>
        <name>ATP</name>
        <dbReference type="ChEBI" id="CHEBI:30616"/>
    </ligand>
</feature>
<keyword evidence="12 15" id="KW-0030">Aminoacyl-tRNA synthetase</keyword>
<dbReference type="Gene3D" id="3.40.50.620">
    <property type="entry name" value="HUPs"/>
    <property type="match status" value="2"/>
</dbReference>
<dbReference type="InterPro" id="IPR014729">
    <property type="entry name" value="Rossmann-like_a/b/a_fold"/>
</dbReference>
<dbReference type="CDD" id="cd07961">
    <property type="entry name" value="Anticodon_Ia_Ile_ABEc"/>
    <property type="match status" value="1"/>
</dbReference>